<reference evidence="1 2" key="1">
    <citation type="journal article" date="2022" name="bioRxiv">
        <title>Genomics of Preaxostyla Flagellates Illuminates Evolutionary Transitions and the Path Towards Mitochondrial Loss.</title>
        <authorList>
            <person name="Novak L.V.F."/>
            <person name="Treitli S.C."/>
            <person name="Pyrih J."/>
            <person name="Halakuc P."/>
            <person name="Pipaliya S.V."/>
            <person name="Vacek V."/>
            <person name="Brzon O."/>
            <person name="Soukal P."/>
            <person name="Eme L."/>
            <person name="Dacks J.B."/>
            <person name="Karnkowska A."/>
            <person name="Elias M."/>
            <person name="Hampl V."/>
        </authorList>
    </citation>
    <scope>NUCLEOTIDE SEQUENCE [LARGE SCALE GENOMIC DNA]</scope>
    <source>
        <strain evidence="1">NAU3</strain>
        <tissue evidence="1">Gut</tissue>
    </source>
</reference>
<comment type="caution">
    <text evidence="1">The sequence shown here is derived from an EMBL/GenBank/DDBJ whole genome shotgun (WGS) entry which is preliminary data.</text>
</comment>
<gene>
    <name evidence="1" type="ORF">BLNAU_12025</name>
</gene>
<accession>A0ABQ9XRI6</accession>
<sequence length="354" mass="39852">MTEIEKKTDPSSSTARSDLFCPPLPFSVNCSAFLNWGEEDLESEDEVSVVFRSLVTTLELQPVLDSSLERKAVRFLESVIPSGRDSADAFLISLGTLAENSSSGFVQSIVVLISSTSRVVTTAAMKILDYLIWSCSTKIGLALVRAGLIPQLVNTLNPQSLSFAEAVNIHTGLIKIINYSLWLTTQNGLAKLEIKDENKQQAVHETVFQQVLTPSEKYICHLCVNRFSIVAEDPSFDFVRLLARLLRISPYYQPTLDFVVNMPVGLAIPSCLVFFEIESSIRSFLSLLVNAQREWNTKTRQMRQMRKASLRMFGIEGFEDVTEERLPNDQERYGRRIVDDSIKWNNLQGMNLPQ</sequence>
<keyword evidence="2" id="KW-1185">Reference proteome</keyword>
<proteinExistence type="predicted"/>
<protein>
    <submittedName>
        <fullName evidence="1">Uncharacterized protein</fullName>
    </submittedName>
</protein>
<dbReference type="Proteomes" id="UP001281761">
    <property type="component" value="Unassembled WGS sequence"/>
</dbReference>
<name>A0ABQ9XRI6_9EUKA</name>
<evidence type="ECO:0000313" key="2">
    <source>
        <dbReference type="Proteomes" id="UP001281761"/>
    </source>
</evidence>
<evidence type="ECO:0000313" key="1">
    <source>
        <dbReference type="EMBL" id="KAK2953036.1"/>
    </source>
</evidence>
<organism evidence="1 2">
    <name type="scientific">Blattamonas nauphoetae</name>
    <dbReference type="NCBI Taxonomy" id="2049346"/>
    <lineage>
        <taxon>Eukaryota</taxon>
        <taxon>Metamonada</taxon>
        <taxon>Preaxostyla</taxon>
        <taxon>Oxymonadida</taxon>
        <taxon>Blattamonas</taxon>
    </lineage>
</organism>
<dbReference type="EMBL" id="JARBJD010000096">
    <property type="protein sequence ID" value="KAK2953036.1"/>
    <property type="molecule type" value="Genomic_DNA"/>
</dbReference>